<evidence type="ECO:0000256" key="1">
    <source>
        <dbReference type="SAM" id="MobiDB-lite"/>
    </source>
</evidence>
<keyword evidence="3" id="KW-1185">Reference proteome</keyword>
<sequence length="94" mass="10167">MIVKYLEDLEDLEDLEHLDVILGSGRKIKGANMDPHAIKDGGLPNDGDVPDSHGSLSDSNMNHVVDPILQSAMPLAHIASVELEGESDKKKQVL</sequence>
<comment type="caution">
    <text evidence="2">The sequence shown here is derived from an EMBL/GenBank/DDBJ whole genome shotgun (WGS) entry which is preliminary data.</text>
</comment>
<gene>
    <name evidence="2" type="ORF">R1flu_027811</name>
</gene>
<protein>
    <submittedName>
        <fullName evidence="2">Uncharacterized protein</fullName>
    </submittedName>
</protein>
<name>A0ABD1XNY2_9MARC</name>
<dbReference type="EMBL" id="JBHFFA010000008">
    <property type="protein sequence ID" value="KAL2609238.1"/>
    <property type="molecule type" value="Genomic_DNA"/>
</dbReference>
<evidence type="ECO:0000313" key="3">
    <source>
        <dbReference type="Proteomes" id="UP001605036"/>
    </source>
</evidence>
<proteinExistence type="predicted"/>
<organism evidence="2 3">
    <name type="scientific">Riccia fluitans</name>
    <dbReference type="NCBI Taxonomy" id="41844"/>
    <lineage>
        <taxon>Eukaryota</taxon>
        <taxon>Viridiplantae</taxon>
        <taxon>Streptophyta</taxon>
        <taxon>Embryophyta</taxon>
        <taxon>Marchantiophyta</taxon>
        <taxon>Marchantiopsida</taxon>
        <taxon>Marchantiidae</taxon>
        <taxon>Marchantiales</taxon>
        <taxon>Ricciaceae</taxon>
        <taxon>Riccia</taxon>
    </lineage>
</organism>
<feature type="region of interest" description="Disordered" evidence="1">
    <location>
        <begin position="33"/>
        <end position="61"/>
    </location>
</feature>
<accession>A0ABD1XNY2</accession>
<dbReference type="AlphaFoldDB" id="A0ABD1XNY2"/>
<reference evidence="2 3" key="1">
    <citation type="submission" date="2024-09" db="EMBL/GenBank/DDBJ databases">
        <title>Chromosome-scale assembly of Riccia fluitans.</title>
        <authorList>
            <person name="Paukszto L."/>
            <person name="Sawicki J."/>
            <person name="Karawczyk K."/>
            <person name="Piernik-Szablinska J."/>
            <person name="Szczecinska M."/>
            <person name="Mazdziarz M."/>
        </authorList>
    </citation>
    <scope>NUCLEOTIDE SEQUENCE [LARGE SCALE GENOMIC DNA]</scope>
    <source>
        <strain evidence="2">Rf_01</strain>
        <tissue evidence="2">Aerial parts of the thallus</tissue>
    </source>
</reference>
<dbReference type="Proteomes" id="UP001605036">
    <property type="component" value="Unassembled WGS sequence"/>
</dbReference>
<evidence type="ECO:0000313" key="2">
    <source>
        <dbReference type="EMBL" id="KAL2609238.1"/>
    </source>
</evidence>